<feature type="region of interest" description="Disordered" evidence="2">
    <location>
        <begin position="1224"/>
        <end position="1255"/>
    </location>
</feature>
<feature type="compositionally biased region" description="Basic residues" evidence="2">
    <location>
        <begin position="1796"/>
        <end position="1809"/>
    </location>
</feature>
<gene>
    <name evidence="3" type="ORF">KFL_003520120</name>
</gene>
<keyword evidence="4" id="KW-1185">Reference proteome</keyword>
<feature type="region of interest" description="Disordered" evidence="2">
    <location>
        <begin position="59"/>
        <end position="92"/>
    </location>
</feature>
<organism evidence="3 4">
    <name type="scientific">Klebsormidium nitens</name>
    <name type="common">Green alga</name>
    <name type="synonym">Ulothrix nitens</name>
    <dbReference type="NCBI Taxonomy" id="105231"/>
    <lineage>
        <taxon>Eukaryota</taxon>
        <taxon>Viridiplantae</taxon>
        <taxon>Streptophyta</taxon>
        <taxon>Klebsormidiophyceae</taxon>
        <taxon>Klebsormidiales</taxon>
        <taxon>Klebsormidiaceae</taxon>
        <taxon>Klebsormidium</taxon>
    </lineage>
</organism>
<feature type="compositionally biased region" description="Basic and acidic residues" evidence="2">
    <location>
        <begin position="510"/>
        <end position="519"/>
    </location>
</feature>
<feature type="coiled-coil region" evidence="1">
    <location>
        <begin position="1385"/>
        <end position="1552"/>
    </location>
</feature>
<feature type="compositionally biased region" description="Low complexity" evidence="2">
    <location>
        <begin position="218"/>
        <end position="230"/>
    </location>
</feature>
<feature type="coiled-coil region" evidence="1">
    <location>
        <begin position="1664"/>
        <end position="1739"/>
    </location>
</feature>
<feature type="region of interest" description="Disordered" evidence="2">
    <location>
        <begin position="1363"/>
        <end position="1382"/>
    </location>
</feature>
<feature type="compositionally biased region" description="Basic and acidic residues" evidence="2">
    <location>
        <begin position="527"/>
        <end position="536"/>
    </location>
</feature>
<feature type="region of interest" description="Disordered" evidence="2">
    <location>
        <begin position="113"/>
        <end position="192"/>
    </location>
</feature>
<feature type="compositionally biased region" description="Basic and acidic residues" evidence="2">
    <location>
        <begin position="1066"/>
        <end position="1088"/>
    </location>
</feature>
<protein>
    <submittedName>
        <fullName evidence="3">Uncharacterized protein</fullName>
    </submittedName>
</protein>
<evidence type="ECO:0000313" key="4">
    <source>
        <dbReference type="Proteomes" id="UP000054558"/>
    </source>
</evidence>
<accession>A0A1Y1IA42</accession>
<feature type="compositionally biased region" description="Basic and acidic residues" evidence="2">
    <location>
        <begin position="442"/>
        <end position="452"/>
    </location>
</feature>
<feature type="compositionally biased region" description="Basic and acidic residues" evidence="2">
    <location>
        <begin position="821"/>
        <end position="837"/>
    </location>
</feature>
<feature type="compositionally biased region" description="Basic and acidic residues" evidence="2">
    <location>
        <begin position="462"/>
        <end position="494"/>
    </location>
</feature>
<feature type="compositionally biased region" description="Basic and acidic residues" evidence="2">
    <location>
        <begin position="370"/>
        <end position="390"/>
    </location>
</feature>
<feature type="compositionally biased region" description="Polar residues" evidence="2">
    <location>
        <begin position="271"/>
        <end position="294"/>
    </location>
</feature>
<feature type="coiled-coil region" evidence="1">
    <location>
        <begin position="1883"/>
        <end position="1960"/>
    </location>
</feature>
<feature type="compositionally biased region" description="Basic and acidic residues" evidence="2">
    <location>
        <begin position="1560"/>
        <end position="1575"/>
    </location>
</feature>
<feature type="compositionally biased region" description="Basic and acidic residues" evidence="2">
    <location>
        <begin position="1038"/>
        <end position="1049"/>
    </location>
</feature>
<keyword evidence="1" id="KW-0175">Coiled coil</keyword>
<feature type="compositionally biased region" description="Basic and acidic residues" evidence="2">
    <location>
        <begin position="420"/>
        <end position="432"/>
    </location>
</feature>
<feature type="compositionally biased region" description="Basic and acidic residues" evidence="2">
    <location>
        <begin position="1634"/>
        <end position="1653"/>
    </location>
</feature>
<dbReference type="Proteomes" id="UP000054558">
    <property type="component" value="Unassembled WGS sequence"/>
</dbReference>
<feature type="compositionally biased region" description="Polar residues" evidence="2">
    <location>
        <begin position="135"/>
        <end position="158"/>
    </location>
</feature>
<evidence type="ECO:0000313" key="3">
    <source>
        <dbReference type="EMBL" id="GAQ87433.1"/>
    </source>
</evidence>
<evidence type="ECO:0000256" key="2">
    <source>
        <dbReference type="SAM" id="MobiDB-lite"/>
    </source>
</evidence>
<feature type="region of interest" description="Disordered" evidence="2">
    <location>
        <begin position="1615"/>
        <end position="1653"/>
    </location>
</feature>
<feature type="compositionally biased region" description="Basic and acidic residues" evidence="2">
    <location>
        <begin position="399"/>
        <end position="408"/>
    </location>
</feature>
<feature type="compositionally biased region" description="Basic and acidic residues" evidence="2">
    <location>
        <begin position="792"/>
        <end position="804"/>
    </location>
</feature>
<feature type="compositionally biased region" description="Basic and acidic residues" evidence="2">
    <location>
        <begin position="846"/>
        <end position="857"/>
    </location>
</feature>
<reference evidence="3 4" key="1">
    <citation type="journal article" date="2014" name="Nat. Commun.">
        <title>Klebsormidium flaccidum genome reveals primary factors for plant terrestrial adaptation.</title>
        <authorList>
            <person name="Hori K."/>
            <person name="Maruyama F."/>
            <person name="Fujisawa T."/>
            <person name="Togashi T."/>
            <person name="Yamamoto N."/>
            <person name="Seo M."/>
            <person name="Sato S."/>
            <person name="Yamada T."/>
            <person name="Mori H."/>
            <person name="Tajima N."/>
            <person name="Moriyama T."/>
            <person name="Ikeuchi M."/>
            <person name="Watanabe M."/>
            <person name="Wada H."/>
            <person name="Kobayashi K."/>
            <person name="Saito M."/>
            <person name="Masuda T."/>
            <person name="Sasaki-Sekimoto Y."/>
            <person name="Mashiguchi K."/>
            <person name="Awai K."/>
            <person name="Shimojima M."/>
            <person name="Masuda S."/>
            <person name="Iwai M."/>
            <person name="Nobusawa T."/>
            <person name="Narise T."/>
            <person name="Kondo S."/>
            <person name="Saito H."/>
            <person name="Sato R."/>
            <person name="Murakawa M."/>
            <person name="Ihara Y."/>
            <person name="Oshima-Yamada Y."/>
            <person name="Ohtaka K."/>
            <person name="Satoh M."/>
            <person name="Sonobe K."/>
            <person name="Ishii M."/>
            <person name="Ohtani R."/>
            <person name="Kanamori-Sato M."/>
            <person name="Honoki R."/>
            <person name="Miyazaki D."/>
            <person name="Mochizuki H."/>
            <person name="Umetsu J."/>
            <person name="Higashi K."/>
            <person name="Shibata D."/>
            <person name="Kamiya Y."/>
            <person name="Sato N."/>
            <person name="Nakamura Y."/>
            <person name="Tabata S."/>
            <person name="Ida S."/>
            <person name="Kurokawa K."/>
            <person name="Ohta H."/>
        </authorList>
    </citation>
    <scope>NUCLEOTIDE SEQUENCE [LARGE SCALE GENOMIC DNA]</scope>
    <source>
        <strain evidence="3 4">NIES-2285</strain>
    </source>
</reference>
<feature type="compositionally biased region" description="Low complexity" evidence="2">
    <location>
        <begin position="653"/>
        <end position="667"/>
    </location>
</feature>
<proteinExistence type="predicted"/>
<feature type="compositionally biased region" description="Basic and acidic residues" evidence="2">
    <location>
        <begin position="577"/>
        <end position="597"/>
    </location>
</feature>
<feature type="compositionally biased region" description="Polar residues" evidence="2">
    <location>
        <begin position="598"/>
        <end position="608"/>
    </location>
</feature>
<feature type="compositionally biased region" description="Basic and acidic residues" evidence="2">
    <location>
        <begin position="989"/>
        <end position="1012"/>
    </location>
</feature>
<feature type="compositionally biased region" description="Basic and acidic residues" evidence="2">
    <location>
        <begin position="1615"/>
        <end position="1626"/>
    </location>
</feature>
<name>A0A1Y1IA42_KLENI</name>
<feature type="compositionally biased region" description="Polar residues" evidence="2">
    <location>
        <begin position="496"/>
        <end position="505"/>
    </location>
</feature>
<feature type="compositionally biased region" description="Polar residues" evidence="2">
    <location>
        <begin position="864"/>
        <end position="923"/>
    </location>
</feature>
<dbReference type="STRING" id="105231.A0A1Y1IA42"/>
<sequence length="1986" mass="219399">MAEVSQHVRNNSAIFNITRGERHPWDYDPLMSFRQVDSPDTRASLPIFTTAMSVVSASSSRRSSLSGSEVDPAEIRSQIGSEKGLSRSKRSSLGGVEVVTTVLKPKLLKSTVKAGRAGAKSGIPKPKEVAKKTAGLSSLRRTSKASSLGAATNKSRNSGAEGKQAPKKKKGSKEAPPEGNPLSPWTAKEDIISPLVFTSSPSKRKGLFIEIPSSTQLSSRSSFVGSQSVASDDDREGLDGDADRGQGRRGQLSDRSRVSNGQDSEHLRTTLGASEKSQSRGASRIGSSQGQSPVAASAIGSARSREGSANLRYPAEGSVHSSAVSERRRRSSVSLSHLLPKEERTNSVRGESIPADGLHSTRASSRQGSRHADEFSHRSTPRTEEYRDVRVSGGSSRAGLRDLEERGDFLGSSRASSLGEGDRKQPSERGASRLDTTSQPSVRDEFGGDRSVRGSIKGSPLAERDLGRGSSLRSDERLDTQMRSSRLDELRGAESLRSSPKGSVQSVAETRAEREERLASRASSYRDSGEVEERPASRASSYRHSGKETASRSASARADFPFDGEETRRTSRISLLADKEERSSSRAESSLAERDNSPRSVDGSTRARSSINAAIAAADLAVAAAMRGRETPQSDRTPSRTSPLALLETLAGTSPKSTRSASPASPKSKSRSGTPTGRAAQERKAQLLSSGRSSVSRTGNSGDRSPRSSGARSPLGSHSPRGRSPLANSREHSLLKAALTSPRKSFASATERGRSPSRDGTRRHTDSHGETGESSPRRRSQSWTRGTPESPTESRRSSRAREENESGGDTEPSSRRASSRAAKELEALGGKEGDEMTGRITPRKAPHSDKSRRESTVTERPVNRSRSPSVGRSRHSSIVLSPTRATSRASSPTGRRRSIATSPVATSPRTSSAARQIHSTTPKSPLGSVRRSFVAPTSPGDSLTSPRRPWGSAVPRSLPASPKGATHVSRFKEELSPKKRSNSVAGSPTRERGREDLSEAREESSRKNKVGEKVSAGENGLQEQKAAVKTSSRTGTPTRDEDAWRKGDAPDSGAMNNDKTPRKSQHREGHVSHTRRTPAEDRGLSDDLRGEVQELARALEKERQRVAFLEEELAASERFAKKLALELDEWKTKARQYETAALQAEGRIDYAKRKETELSELRQKQLKLENEADEWRQKYTRHRRVSMESEVAAAEKAAAQARREAEEAAALIQDDARRELKAAQDALQERDARARQLERELTSERGARAAAEADSASAKAEAAEVRGALQNQGLEIERARRASEDLEDRLRDEAQMRLGLVEMTEVRQLERALGDKEAELQRCKKKLAEDEKAAAETTTAHEAEIQALQDSLAASARALAHLAGGASGATSPREHGPVTNLDHHIRRVQRRISESEVTAARVEELENRVSDLDRALEARNEELKRVKTEQAEAAVAAGVESVELRRQFVEASEELTRVRKQLVDVQRASDTWQDKEQKLRGELRVVKEEKEKTNEELTAVQRQVRAVNEEATRVRGQLIELQGKEVVHREREEELRDETLRLRDELTTLREMLICLGDKTPEANRKRSPESRRVASDASGDAFATRAVVRSDVSDSEDDSRARARRASRRLDFDEVPVRDTDRSGDPDAAQACRAERRNGTERTPERTNRTYEDQKEVDLAWARHEAKRQAACLEALKGQLEGKNCELAEARIKLVEAKALSREVSALRTREGSLRREVEEAERERDELRRECAGLRARLKRDSWREEEQWGRRSPRSSLDRYSRRNTRKAFEDESEHSRCDSDCTTCEEDQLGSHGRRRRSEGRHAGQRARGSGRHEGVRELQERLARFREEKRELQSEMERMRKRQAALETELKTCRFESQESGEKVVAIREERRAGQEQLSVANEKLTRARRRVEELEAQVELLRAEVARNAGRHGAERGPELVAALARARRAEKELHETRGLVARLREETKKLKESSNGRENALDDMISMPFRFEGVITSPR</sequence>
<feature type="compositionally biased region" description="Basic and acidic residues" evidence="2">
    <location>
        <begin position="237"/>
        <end position="268"/>
    </location>
</feature>
<feature type="compositionally biased region" description="Low complexity" evidence="2">
    <location>
        <begin position="59"/>
        <end position="68"/>
    </location>
</feature>
<feature type="region of interest" description="Disordered" evidence="2">
    <location>
        <begin position="626"/>
        <end position="1088"/>
    </location>
</feature>
<evidence type="ECO:0000256" key="1">
    <source>
        <dbReference type="SAM" id="Coils"/>
    </source>
</evidence>
<feature type="compositionally biased region" description="Basic and acidic residues" evidence="2">
    <location>
        <begin position="1759"/>
        <end position="1783"/>
    </location>
</feature>
<feature type="region of interest" description="Disordered" evidence="2">
    <location>
        <begin position="1756"/>
        <end position="1822"/>
    </location>
</feature>
<feature type="region of interest" description="Disordered" evidence="2">
    <location>
        <begin position="211"/>
        <end position="608"/>
    </location>
</feature>
<feature type="compositionally biased region" description="Basic and acidic residues" evidence="2">
    <location>
        <begin position="751"/>
        <end position="771"/>
    </location>
</feature>
<dbReference type="OMA" id="HERRATK"/>
<feature type="compositionally biased region" description="Basic and acidic residues" evidence="2">
    <location>
        <begin position="1224"/>
        <end position="1247"/>
    </location>
</feature>
<feature type="region of interest" description="Disordered" evidence="2">
    <location>
        <begin position="1560"/>
        <end position="1580"/>
    </location>
</feature>
<dbReference type="EMBL" id="DF237301">
    <property type="protein sequence ID" value="GAQ87433.1"/>
    <property type="molecule type" value="Genomic_DNA"/>
</dbReference>
<feature type="compositionally biased region" description="Polar residues" evidence="2">
    <location>
        <begin position="687"/>
        <end position="711"/>
    </location>
</feature>